<accession>A0A4Y2CA48</accession>
<evidence type="ECO:0000313" key="1">
    <source>
        <dbReference type="EMBL" id="GBM00914.1"/>
    </source>
</evidence>
<sequence length="95" mass="10916">MQDGSSLHIANPVKRLIGMCFGNDGIINRHFPSNWSPRSLDLNPCDFWLWGHLKHVVFSGPILNLVELKTSIEQTHSQHQHRYTPISSGTCYFWV</sequence>
<dbReference type="PANTHER" id="PTHR47326:SF1">
    <property type="entry name" value="HTH PSQ-TYPE DOMAIN-CONTAINING PROTEIN"/>
    <property type="match status" value="1"/>
</dbReference>
<dbReference type="AlphaFoldDB" id="A0A4Y2CA48"/>
<dbReference type="InterPro" id="IPR036397">
    <property type="entry name" value="RNaseH_sf"/>
</dbReference>
<proteinExistence type="predicted"/>
<protein>
    <submittedName>
        <fullName evidence="1">Uncharacterized protein</fullName>
    </submittedName>
</protein>
<dbReference type="GO" id="GO:0003676">
    <property type="term" value="F:nucleic acid binding"/>
    <property type="evidence" value="ECO:0007669"/>
    <property type="project" value="InterPro"/>
</dbReference>
<comment type="caution">
    <text evidence="1">The sequence shown here is derived from an EMBL/GenBank/DDBJ whole genome shotgun (WGS) entry which is preliminary data.</text>
</comment>
<dbReference type="Gene3D" id="3.30.420.10">
    <property type="entry name" value="Ribonuclease H-like superfamily/Ribonuclease H"/>
    <property type="match status" value="1"/>
</dbReference>
<dbReference type="EMBL" id="BGPR01000162">
    <property type="protein sequence ID" value="GBM00914.1"/>
    <property type="molecule type" value="Genomic_DNA"/>
</dbReference>
<gene>
    <name evidence="1" type="ORF">AVEN_151374_1</name>
</gene>
<dbReference type="PANTHER" id="PTHR47326">
    <property type="entry name" value="TRANSPOSABLE ELEMENT TC3 TRANSPOSASE-LIKE PROTEIN"/>
    <property type="match status" value="1"/>
</dbReference>
<organism evidence="1 2">
    <name type="scientific">Araneus ventricosus</name>
    <name type="common">Orbweaver spider</name>
    <name type="synonym">Epeira ventricosa</name>
    <dbReference type="NCBI Taxonomy" id="182803"/>
    <lineage>
        <taxon>Eukaryota</taxon>
        <taxon>Metazoa</taxon>
        <taxon>Ecdysozoa</taxon>
        <taxon>Arthropoda</taxon>
        <taxon>Chelicerata</taxon>
        <taxon>Arachnida</taxon>
        <taxon>Araneae</taxon>
        <taxon>Araneomorphae</taxon>
        <taxon>Entelegynae</taxon>
        <taxon>Araneoidea</taxon>
        <taxon>Araneidae</taxon>
        <taxon>Araneus</taxon>
    </lineage>
</organism>
<reference evidence="1 2" key="1">
    <citation type="journal article" date="2019" name="Sci. Rep.">
        <title>Orb-weaving spider Araneus ventricosus genome elucidates the spidroin gene catalogue.</title>
        <authorList>
            <person name="Kono N."/>
            <person name="Nakamura H."/>
            <person name="Ohtoshi R."/>
            <person name="Moran D.A.P."/>
            <person name="Shinohara A."/>
            <person name="Yoshida Y."/>
            <person name="Fujiwara M."/>
            <person name="Mori M."/>
            <person name="Tomita M."/>
            <person name="Arakawa K."/>
        </authorList>
    </citation>
    <scope>NUCLEOTIDE SEQUENCE [LARGE SCALE GENOMIC DNA]</scope>
</reference>
<dbReference type="OrthoDB" id="6427466at2759"/>
<dbReference type="Proteomes" id="UP000499080">
    <property type="component" value="Unassembled WGS sequence"/>
</dbReference>
<keyword evidence="2" id="KW-1185">Reference proteome</keyword>
<name>A0A4Y2CA48_ARAVE</name>
<evidence type="ECO:0000313" key="2">
    <source>
        <dbReference type="Proteomes" id="UP000499080"/>
    </source>
</evidence>